<evidence type="ECO:0000313" key="2">
    <source>
        <dbReference type="Proteomes" id="UP000000552"/>
    </source>
</evidence>
<dbReference type="AlphaFoldDB" id="Q98I47"/>
<dbReference type="HOGENOM" id="CLU_1667989_0_0_5"/>
<sequence>MQSREKLSVAIAPKRRRHAEVAWTDAFLRSQSVTAALRADRFEAFLQPVGEQRHAKQVLGRALVGALARRRHGIHPFRGVVVAAADPGERDQFGGFIDIEVVDQLAQFFLGQVFRTFLGKAVMVMIVVRVAVELDLVFGAVGVVLVDGGTQRLGLEDE</sequence>
<dbReference type="Proteomes" id="UP000000552">
    <property type="component" value="Chromosome"/>
</dbReference>
<protein>
    <submittedName>
        <fullName evidence="1">Mll2571 protein</fullName>
    </submittedName>
</protein>
<dbReference type="KEGG" id="mlo:mll2571"/>
<name>Q98I47_RHILO</name>
<dbReference type="EMBL" id="BA000012">
    <property type="protein sequence ID" value="BAB49669.1"/>
    <property type="molecule type" value="Genomic_DNA"/>
</dbReference>
<accession>Q98I47</accession>
<evidence type="ECO:0000313" key="1">
    <source>
        <dbReference type="EMBL" id="BAB49669.1"/>
    </source>
</evidence>
<organism evidence="1 2">
    <name type="scientific">Mesorhizobium japonicum (strain LMG 29417 / CECT 9101 / MAFF 303099)</name>
    <name type="common">Mesorhizobium loti (strain MAFF 303099)</name>
    <dbReference type="NCBI Taxonomy" id="266835"/>
    <lineage>
        <taxon>Bacteria</taxon>
        <taxon>Pseudomonadati</taxon>
        <taxon>Pseudomonadota</taxon>
        <taxon>Alphaproteobacteria</taxon>
        <taxon>Hyphomicrobiales</taxon>
        <taxon>Phyllobacteriaceae</taxon>
        <taxon>Mesorhizobium</taxon>
    </lineage>
</organism>
<gene>
    <name evidence="1" type="ordered locus">mll2571</name>
</gene>
<reference evidence="1 2" key="1">
    <citation type="journal article" date="2000" name="DNA Res.">
        <title>Complete genome structure of the nitrogen-fixing symbiotic bacterium Mesorhizobium loti.</title>
        <authorList>
            <person name="Kaneko T."/>
            <person name="Nakamura Y."/>
            <person name="Sato S."/>
            <person name="Asamizu E."/>
            <person name="Kato T."/>
            <person name="Sasamoto S."/>
            <person name="Watanabe A."/>
            <person name="Idesawa K."/>
            <person name="Ishikawa A."/>
            <person name="Kawashima K."/>
            <person name="Kimura T."/>
            <person name="Kishida Y."/>
            <person name="Kiyokawa C."/>
            <person name="Kohara M."/>
            <person name="Matsumoto M."/>
            <person name="Matsuno A."/>
            <person name="Mochizuki Y."/>
            <person name="Nakayama S."/>
            <person name="Nakazaki N."/>
            <person name="Shimpo S."/>
            <person name="Sugimoto M."/>
            <person name="Takeuchi C."/>
            <person name="Yamada M."/>
            <person name="Tabata S."/>
        </authorList>
    </citation>
    <scope>NUCLEOTIDE SEQUENCE [LARGE SCALE GENOMIC DNA]</scope>
    <source>
        <strain evidence="2">LMG 29417 / CECT 9101 / MAFF 303099</strain>
    </source>
</reference>
<proteinExistence type="predicted"/>